<proteinExistence type="predicted"/>
<accession>S0F5Q8</accession>
<dbReference type="Proteomes" id="UP000014073">
    <property type="component" value="Unassembled WGS sequence"/>
</dbReference>
<reference evidence="1 2" key="1">
    <citation type="submission" date="2008-12" db="EMBL/GenBank/DDBJ databases">
        <authorList>
            <person name="Fulton L."/>
            <person name="Clifton S."/>
            <person name="Fulton B."/>
            <person name="Xu J."/>
            <person name="Minx P."/>
            <person name="Pepin K.H."/>
            <person name="Johnson M."/>
            <person name="Bhonagiri V."/>
            <person name="Nash W.E."/>
            <person name="Mardis E.R."/>
            <person name="Wilson R.K."/>
        </authorList>
    </citation>
    <scope>NUCLEOTIDE SEQUENCE [LARGE SCALE GENOMIC DNA]</scope>
    <source>
        <strain evidence="1 2">DSM 18228</strain>
    </source>
</reference>
<evidence type="ECO:0000313" key="2">
    <source>
        <dbReference type="Proteomes" id="UP000014073"/>
    </source>
</evidence>
<gene>
    <name evidence="1" type="ORF">BACCOPRO_00382</name>
</gene>
<dbReference type="EMBL" id="ACBW01000028">
    <property type="protein sequence ID" value="EEF74902.1"/>
    <property type="molecule type" value="Genomic_DNA"/>
</dbReference>
<name>S0F5Q8_9BACT</name>
<protein>
    <submittedName>
        <fullName evidence="1">Uncharacterized protein</fullName>
    </submittedName>
</protein>
<sequence length="98" mass="11594">MQFLAGIMTDLLLDKRDAQKYDYSEVDDQCQNNKGSYGMFYSLEMTHCFIKVYKSTIFFVFSMIRLVKGIKEPVIICIIMRKMEYIGFKNKYKALNVM</sequence>
<comment type="caution">
    <text evidence="1">The sequence shown here is derived from an EMBL/GenBank/DDBJ whole genome shotgun (WGS) entry which is preliminary data.</text>
</comment>
<dbReference type="HOGENOM" id="CLU_2327944_0_0_10"/>
<organism evidence="1 2">
    <name type="scientific">Phocaeicola coprophilus DSM 18228 = JCM 13818</name>
    <dbReference type="NCBI Taxonomy" id="547042"/>
    <lineage>
        <taxon>Bacteria</taxon>
        <taxon>Pseudomonadati</taxon>
        <taxon>Bacteroidota</taxon>
        <taxon>Bacteroidia</taxon>
        <taxon>Bacteroidales</taxon>
        <taxon>Bacteroidaceae</taxon>
        <taxon>Phocaeicola</taxon>
    </lineage>
</organism>
<dbReference type="AlphaFoldDB" id="S0F5Q8"/>
<dbReference type="STRING" id="547042.BACCOPRO_00382"/>
<keyword evidence="2" id="KW-1185">Reference proteome</keyword>
<evidence type="ECO:0000313" key="1">
    <source>
        <dbReference type="EMBL" id="EEF74902.1"/>
    </source>
</evidence>